<dbReference type="AlphaFoldDB" id="A0A1I6GBP2"/>
<dbReference type="SUPFAM" id="SSF53383">
    <property type="entry name" value="PLP-dependent transferases"/>
    <property type="match status" value="1"/>
</dbReference>
<dbReference type="OrthoDB" id="9804366at2"/>
<gene>
    <name evidence="3" type="ORF">SAMN04490243_1545</name>
</gene>
<dbReference type="Gene3D" id="3.40.640.10">
    <property type="entry name" value="Type I PLP-dependent aspartate aminotransferase-like (Major domain)"/>
    <property type="match status" value="1"/>
</dbReference>
<organism evidence="3 4">
    <name type="scientific">Robiginitalea myxolifaciens</name>
    <dbReference type="NCBI Taxonomy" id="400055"/>
    <lineage>
        <taxon>Bacteria</taxon>
        <taxon>Pseudomonadati</taxon>
        <taxon>Bacteroidota</taxon>
        <taxon>Flavobacteriia</taxon>
        <taxon>Flavobacteriales</taxon>
        <taxon>Flavobacteriaceae</taxon>
        <taxon>Robiginitalea</taxon>
    </lineage>
</organism>
<dbReference type="GO" id="GO:0016829">
    <property type="term" value="F:lyase activity"/>
    <property type="evidence" value="ECO:0007669"/>
    <property type="project" value="UniProtKB-KW"/>
</dbReference>
<dbReference type="RefSeq" id="WP_092981919.1">
    <property type="nucleotide sequence ID" value="NZ_FOYQ01000001.1"/>
</dbReference>
<dbReference type="PANTHER" id="PTHR43586:SF21">
    <property type="entry name" value="PYRIDOXAL PHOSPHATE (PLP)-DEPENDENT ASPARTATE AMINOTRANSFERASE SUPERFAMILY"/>
    <property type="match status" value="1"/>
</dbReference>
<dbReference type="Gene3D" id="3.90.1150.10">
    <property type="entry name" value="Aspartate Aminotransferase, domain 1"/>
    <property type="match status" value="1"/>
</dbReference>
<accession>A0A1I6GBP2</accession>
<dbReference type="InterPro" id="IPR015422">
    <property type="entry name" value="PyrdxlP-dep_Trfase_small"/>
</dbReference>
<keyword evidence="4" id="KW-1185">Reference proteome</keyword>
<evidence type="ECO:0000256" key="1">
    <source>
        <dbReference type="ARBA" id="ARBA00022898"/>
    </source>
</evidence>
<dbReference type="InterPro" id="IPR015424">
    <property type="entry name" value="PyrdxlP-dep_Trfase"/>
</dbReference>
<evidence type="ECO:0000313" key="4">
    <source>
        <dbReference type="Proteomes" id="UP000199534"/>
    </source>
</evidence>
<dbReference type="InterPro" id="IPR000192">
    <property type="entry name" value="Aminotrans_V_dom"/>
</dbReference>
<dbReference type="Pfam" id="PF00266">
    <property type="entry name" value="Aminotran_5"/>
    <property type="match status" value="1"/>
</dbReference>
<reference evidence="3 4" key="1">
    <citation type="submission" date="2016-10" db="EMBL/GenBank/DDBJ databases">
        <authorList>
            <person name="de Groot N.N."/>
        </authorList>
    </citation>
    <scope>NUCLEOTIDE SEQUENCE [LARGE SCALE GENOMIC DNA]</scope>
    <source>
        <strain evidence="3 4">DSM 21019</strain>
    </source>
</reference>
<dbReference type="InterPro" id="IPR015421">
    <property type="entry name" value="PyrdxlP-dep_Trfase_major"/>
</dbReference>
<evidence type="ECO:0000259" key="2">
    <source>
        <dbReference type="Pfam" id="PF00266"/>
    </source>
</evidence>
<dbReference type="EMBL" id="FOYQ01000001">
    <property type="protein sequence ID" value="SFR39624.1"/>
    <property type="molecule type" value="Genomic_DNA"/>
</dbReference>
<protein>
    <submittedName>
        <fullName evidence="3">Selenocysteine lyase/Cysteine desulfurase</fullName>
    </submittedName>
</protein>
<keyword evidence="3" id="KW-0456">Lyase</keyword>
<dbReference type="Proteomes" id="UP000199534">
    <property type="component" value="Unassembled WGS sequence"/>
</dbReference>
<keyword evidence="1" id="KW-0663">Pyridoxal phosphate</keyword>
<dbReference type="STRING" id="400055.SAMN04490243_1545"/>
<proteinExistence type="predicted"/>
<name>A0A1I6GBP2_9FLAO</name>
<sequence>MALDLSFIRSQFPAFRDPDLKGWAFFENAGGSYPCQQVVDRLHHFYTHHKVQPYYPYPASIKAGEQMDEAYASMASYLGADPLEIHFGPSTTQNAYVLSHALRSMWNEGDEIIVSCQDHEANAGAWRRLEATGIKIVEWHVDKQTGVLPIEDLSKLFSKRTRMVAFPHCSNVIGHVNPVGKIASLAHYHDALCVVDGVGWAPHEIPDFKSLGADIYLFSSYKTFGPHLGVMYVRHELNLQMANQSHFFKDGSPRHRLTPAGPDHAQVAAAAGMAHYWDAVYEHHRDTAKPGQAEANQKRELLNDLFRGHEMELLAPLLEFLGSRKDLRIIGPSSLENRAPIVSFLPLKKDLKTVYDGLTKNQIMAGYGHFYAVRPLIDMDIPRDPGVIRLSFVHYTSPAEIQQLIAGLESALG</sequence>
<dbReference type="PANTHER" id="PTHR43586">
    <property type="entry name" value="CYSTEINE DESULFURASE"/>
    <property type="match status" value="1"/>
</dbReference>
<feature type="domain" description="Aminotransferase class V" evidence="2">
    <location>
        <begin position="25"/>
        <end position="242"/>
    </location>
</feature>
<evidence type="ECO:0000313" key="3">
    <source>
        <dbReference type="EMBL" id="SFR39624.1"/>
    </source>
</evidence>